<name>A0A178A138_9BACI</name>
<comment type="caution">
    <text evidence="2">The sequence shown here is derived from an EMBL/GenBank/DDBJ whole genome shotgun (WGS) entry which is preliminary data.</text>
</comment>
<evidence type="ECO:0000256" key="1">
    <source>
        <dbReference type="PIRNR" id="PIRNR016897"/>
    </source>
</evidence>
<dbReference type="PIRSF" id="PIRSF016897">
    <property type="entry name" value="GlpP"/>
    <property type="match status" value="1"/>
</dbReference>
<dbReference type="GO" id="GO:0006071">
    <property type="term" value="P:glycerol metabolic process"/>
    <property type="evidence" value="ECO:0007669"/>
    <property type="project" value="UniProtKB-UniRule"/>
</dbReference>
<dbReference type="GO" id="GO:0045893">
    <property type="term" value="P:positive regulation of DNA-templated transcription"/>
    <property type="evidence" value="ECO:0007669"/>
    <property type="project" value="TreeGrafter"/>
</dbReference>
<keyword evidence="3" id="KW-1185">Reference proteome</keyword>
<dbReference type="PATRIC" id="fig|217031.6.peg.1203"/>
<dbReference type="Pfam" id="PF04309">
    <property type="entry name" value="G3P_antiterm"/>
    <property type="match status" value="1"/>
</dbReference>
<comment type="function">
    <text evidence="1">Regulates expression of the glpD operon. In the presence of glycerol 3-phosphate (G3P) causes antitermination of transcription of glpD at the inverted repeat of the leader region to enhance its transcription. Binds and stabilizes glpD leader mRNA.</text>
</comment>
<sequence length="191" mass="21598">MAFHEQKVLPALRDLRNFEHILDSHYEYFVLLEVRISNLKKIIHAAKKRGKKVLVHVDLIQGLNTDDYAAEFICNDIKPAGIISTRSNMILKAKAKGILAIQRTFLLDTIALKKSYMLIERTKPDYIEVLPGVVPELIREIQEHTGCKIISGGLIRTVEQVQAALEAGAEAVTTSEMELWEAFEKDVNDTE</sequence>
<organism evidence="2 3">
    <name type="scientific">Lederbergia galactosidilytica</name>
    <dbReference type="NCBI Taxonomy" id="217031"/>
    <lineage>
        <taxon>Bacteria</taxon>
        <taxon>Bacillati</taxon>
        <taxon>Bacillota</taxon>
        <taxon>Bacilli</taxon>
        <taxon>Bacillales</taxon>
        <taxon>Bacillaceae</taxon>
        <taxon>Lederbergia</taxon>
    </lineage>
</organism>
<gene>
    <name evidence="2" type="ORF">ABB05_05570</name>
</gene>
<protein>
    <recommendedName>
        <fullName evidence="1">Glycerol uptake operon antiterminator regulatory protein</fullName>
    </recommendedName>
</protein>
<dbReference type="InterPro" id="IPR006699">
    <property type="entry name" value="GlpP"/>
</dbReference>
<dbReference type="PANTHER" id="PTHR35787">
    <property type="entry name" value="GLYCEROL UPTAKE OPERON ANTITERMINATOR REGULATORY PROTEIN"/>
    <property type="match status" value="1"/>
</dbReference>
<dbReference type="GO" id="GO:0001072">
    <property type="term" value="F:transcription antitermination factor activity, RNA binding"/>
    <property type="evidence" value="ECO:0007669"/>
    <property type="project" value="TreeGrafter"/>
</dbReference>
<dbReference type="RefSeq" id="WP_057988561.1">
    <property type="nucleotide sequence ID" value="NZ_LDJR01000028.1"/>
</dbReference>
<dbReference type="InterPro" id="IPR013785">
    <property type="entry name" value="Aldolase_TIM"/>
</dbReference>
<dbReference type="SUPFAM" id="SSF110391">
    <property type="entry name" value="GlpP-like"/>
    <property type="match status" value="1"/>
</dbReference>
<proteinExistence type="predicted"/>
<dbReference type="Proteomes" id="UP000077881">
    <property type="component" value="Unassembled WGS sequence"/>
</dbReference>
<dbReference type="GO" id="GO:0003723">
    <property type="term" value="F:RNA binding"/>
    <property type="evidence" value="ECO:0007669"/>
    <property type="project" value="UniProtKB-KW"/>
</dbReference>
<dbReference type="EMBL" id="LDJR01000028">
    <property type="protein sequence ID" value="OAK73897.1"/>
    <property type="molecule type" value="Genomic_DNA"/>
</dbReference>
<keyword evidence="1" id="KW-0694">RNA-binding</keyword>
<accession>A0A178A138</accession>
<evidence type="ECO:0000313" key="3">
    <source>
        <dbReference type="Proteomes" id="UP000077881"/>
    </source>
</evidence>
<keyword evidence="1" id="KW-0805">Transcription regulation</keyword>
<dbReference type="PANTHER" id="PTHR35787:SF1">
    <property type="entry name" value="GLYCEROL UPTAKE OPERON ANTITERMINATOR REGULATORY PROTEIN"/>
    <property type="match status" value="1"/>
</dbReference>
<keyword evidence="1" id="KW-0804">Transcription</keyword>
<evidence type="ECO:0000313" key="2">
    <source>
        <dbReference type="EMBL" id="OAK73897.1"/>
    </source>
</evidence>
<dbReference type="Gene3D" id="3.20.20.70">
    <property type="entry name" value="Aldolase class I"/>
    <property type="match status" value="1"/>
</dbReference>
<keyword evidence="1" id="KW-0319">Glycerol metabolism</keyword>
<reference evidence="2 3" key="1">
    <citation type="submission" date="2015-05" db="EMBL/GenBank/DDBJ databases">
        <title>Comparison of genome.</title>
        <authorList>
            <person name="Zheng Z."/>
            <person name="Sun M."/>
        </authorList>
    </citation>
    <scope>NUCLEOTIDE SEQUENCE [LARGE SCALE GENOMIC DNA]</scope>
    <source>
        <strain evidence="2 3">G25-74</strain>
    </source>
</reference>
<dbReference type="AlphaFoldDB" id="A0A178A138"/>